<accession>A0AAN5CYE1</accession>
<organism evidence="1 2">
    <name type="scientific">Pristionchus mayeri</name>
    <dbReference type="NCBI Taxonomy" id="1317129"/>
    <lineage>
        <taxon>Eukaryota</taxon>
        <taxon>Metazoa</taxon>
        <taxon>Ecdysozoa</taxon>
        <taxon>Nematoda</taxon>
        <taxon>Chromadorea</taxon>
        <taxon>Rhabditida</taxon>
        <taxon>Rhabditina</taxon>
        <taxon>Diplogasteromorpha</taxon>
        <taxon>Diplogasteroidea</taxon>
        <taxon>Neodiplogasteridae</taxon>
        <taxon>Pristionchus</taxon>
    </lineage>
</organism>
<dbReference type="AlphaFoldDB" id="A0AAN5CYE1"/>
<comment type="caution">
    <text evidence="1">The sequence shown here is derived from an EMBL/GenBank/DDBJ whole genome shotgun (WGS) entry which is preliminary data.</text>
</comment>
<evidence type="ECO:0000313" key="1">
    <source>
        <dbReference type="EMBL" id="GMR52374.1"/>
    </source>
</evidence>
<feature type="non-terminal residue" evidence="1">
    <location>
        <position position="128"/>
    </location>
</feature>
<gene>
    <name evidence="1" type="ORF">PMAYCL1PPCAC_22569</name>
</gene>
<name>A0AAN5CYE1_9BILA</name>
<proteinExistence type="predicted"/>
<keyword evidence="2" id="KW-1185">Reference proteome</keyword>
<evidence type="ECO:0000313" key="2">
    <source>
        <dbReference type="Proteomes" id="UP001328107"/>
    </source>
</evidence>
<dbReference type="EMBL" id="BTRK01000005">
    <property type="protein sequence ID" value="GMR52374.1"/>
    <property type="molecule type" value="Genomic_DNA"/>
</dbReference>
<sequence>FDNSHANTIRKSGDMWEFYFKVKYYAPIKIVAATCAIAGADLCPCGPLNQLTDAKYKLYAATPERVGPCNSTRSTIKFDVTKAENTPEYKKYGYGEWMSAADTAKSFITCRAGLWMLWKLSSFTNWAV</sequence>
<feature type="non-terminal residue" evidence="1">
    <location>
        <position position="1"/>
    </location>
</feature>
<protein>
    <submittedName>
        <fullName evidence="1">Uncharacterized protein</fullName>
    </submittedName>
</protein>
<dbReference type="Proteomes" id="UP001328107">
    <property type="component" value="Unassembled WGS sequence"/>
</dbReference>
<reference evidence="2" key="1">
    <citation type="submission" date="2022-10" db="EMBL/GenBank/DDBJ databases">
        <title>Genome assembly of Pristionchus species.</title>
        <authorList>
            <person name="Yoshida K."/>
            <person name="Sommer R.J."/>
        </authorList>
    </citation>
    <scope>NUCLEOTIDE SEQUENCE [LARGE SCALE GENOMIC DNA]</scope>
    <source>
        <strain evidence="2">RS5460</strain>
    </source>
</reference>